<keyword evidence="1" id="KW-1003">Cell membrane</keyword>
<evidence type="ECO:0000259" key="7">
    <source>
        <dbReference type="Pfam" id="PF08478"/>
    </source>
</evidence>
<dbReference type="AlphaFoldDB" id="A0A2N2F3K4"/>
<accession>A0A2N2F3K4</accession>
<evidence type="ECO:0000256" key="4">
    <source>
        <dbReference type="ARBA" id="ARBA00022989"/>
    </source>
</evidence>
<keyword evidence="6" id="KW-0472">Membrane</keyword>
<feature type="domain" description="POTRA" evidence="7">
    <location>
        <begin position="74"/>
        <end position="117"/>
    </location>
</feature>
<organism evidence="8 9">
    <name type="scientific">Candidatus Dojkabacteria bacterium HGW-Dojkabacteria-1</name>
    <dbReference type="NCBI Taxonomy" id="2013761"/>
    <lineage>
        <taxon>Bacteria</taxon>
        <taxon>Candidatus Dojkabacteria</taxon>
    </lineage>
</organism>
<dbReference type="Gene3D" id="3.10.20.310">
    <property type="entry name" value="membrane protein fhac"/>
    <property type="match status" value="1"/>
</dbReference>
<keyword evidence="5" id="KW-0131">Cell cycle</keyword>
<protein>
    <recommendedName>
        <fullName evidence="7">POTRA domain-containing protein</fullName>
    </recommendedName>
</protein>
<keyword evidence="2" id="KW-0132">Cell division</keyword>
<feature type="transmembrane region" description="Helical" evidence="6">
    <location>
        <begin position="27"/>
        <end position="46"/>
    </location>
</feature>
<evidence type="ECO:0000256" key="2">
    <source>
        <dbReference type="ARBA" id="ARBA00022618"/>
    </source>
</evidence>
<gene>
    <name evidence="8" type="ORF">CVU76_01855</name>
</gene>
<evidence type="ECO:0000256" key="3">
    <source>
        <dbReference type="ARBA" id="ARBA00022692"/>
    </source>
</evidence>
<dbReference type="InterPro" id="IPR013685">
    <property type="entry name" value="POTRA_FtsQ_type"/>
</dbReference>
<evidence type="ECO:0000256" key="5">
    <source>
        <dbReference type="ARBA" id="ARBA00023306"/>
    </source>
</evidence>
<evidence type="ECO:0000256" key="1">
    <source>
        <dbReference type="ARBA" id="ARBA00022475"/>
    </source>
</evidence>
<keyword evidence="3 6" id="KW-0812">Transmembrane</keyword>
<comment type="caution">
    <text evidence="8">The sequence shown here is derived from an EMBL/GenBank/DDBJ whole genome shotgun (WGS) entry which is preliminary data.</text>
</comment>
<dbReference type="Pfam" id="PF08478">
    <property type="entry name" value="POTRA_1"/>
    <property type="match status" value="1"/>
</dbReference>
<evidence type="ECO:0000313" key="9">
    <source>
        <dbReference type="Proteomes" id="UP000233417"/>
    </source>
</evidence>
<evidence type="ECO:0000256" key="6">
    <source>
        <dbReference type="SAM" id="Phobius"/>
    </source>
</evidence>
<sequence length="258" mass="30119">MQISSPKTQALVNRISRFSPVVFLRRYILLIAFLLFFLISNIVGLWNVRNIEFGIKEDSNVNISTLGEYVEEIKGKNIFLVTPSEVEEKLNEYNGFVKSINVEKRIPSTLYIQIEEYEPKFLGYASQRCKLFSEEGVRIVEICKECEEECVQYTDIYPSIYISSNSSLENSRKLIYTEEIVKGLEILKVFGYEIISIDILNGIARFEGIDNHIFIFDISENLEIQLNRMYIVGKKINDENMNFRSLDLRFERPVMKLE</sequence>
<keyword evidence="4 6" id="KW-1133">Transmembrane helix</keyword>
<reference evidence="8 9" key="1">
    <citation type="journal article" date="2017" name="ISME J.">
        <title>Potential for microbial H2 and metal transformations associated with novel bacteria and archaea in deep terrestrial subsurface sediments.</title>
        <authorList>
            <person name="Hernsdorf A.W."/>
            <person name="Amano Y."/>
            <person name="Miyakawa K."/>
            <person name="Ise K."/>
            <person name="Suzuki Y."/>
            <person name="Anantharaman K."/>
            <person name="Probst A."/>
            <person name="Burstein D."/>
            <person name="Thomas B.C."/>
            <person name="Banfield J.F."/>
        </authorList>
    </citation>
    <scope>NUCLEOTIDE SEQUENCE [LARGE SCALE GENOMIC DNA]</scope>
    <source>
        <strain evidence="8">HGW-Dojkabacteria-1</strain>
    </source>
</reference>
<dbReference type="EMBL" id="PHAO01000001">
    <property type="protein sequence ID" value="PKN02758.1"/>
    <property type="molecule type" value="Genomic_DNA"/>
</dbReference>
<evidence type="ECO:0000313" key="8">
    <source>
        <dbReference type="EMBL" id="PKN02758.1"/>
    </source>
</evidence>
<proteinExistence type="predicted"/>
<name>A0A2N2F3K4_9BACT</name>
<dbReference type="Proteomes" id="UP000233417">
    <property type="component" value="Unassembled WGS sequence"/>
</dbReference>